<feature type="compositionally biased region" description="Gly residues" evidence="1">
    <location>
        <begin position="507"/>
        <end position="520"/>
    </location>
</feature>
<dbReference type="Proteomes" id="UP001328107">
    <property type="component" value="Unassembled WGS sequence"/>
</dbReference>
<comment type="caution">
    <text evidence="3">The sequence shown here is derived from an EMBL/GenBank/DDBJ whole genome shotgun (WGS) entry which is preliminary data.</text>
</comment>
<dbReference type="PROSITE" id="PS50822">
    <property type="entry name" value="PIWI"/>
    <property type="match status" value="1"/>
</dbReference>
<dbReference type="SUPFAM" id="SSF53098">
    <property type="entry name" value="Ribonuclease H-like"/>
    <property type="match status" value="1"/>
</dbReference>
<keyword evidence="4" id="KW-1185">Reference proteome</keyword>
<feature type="region of interest" description="Disordered" evidence="1">
    <location>
        <begin position="248"/>
        <end position="378"/>
    </location>
</feature>
<feature type="compositionally biased region" description="Basic and acidic residues" evidence="1">
    <location>
        <begin position="59"/>
        <end position="73"/>
    </location>
</feature>
<feature type="region of interest" description="Disordered" evidence="1">
    <location>
        <begin position="415"/>
        <end position="441"/>
    </location>
</feature>
<feature type="compositionally biased region" description="Polar residues" evidence="1">
    <location>
        <begin position="312"/>
        <end position="323"/>
    </location>
</feature>
<reference evidence="4" key="1">
    <citation type="submission" date="2022-10" db="EMBL/GenBank/DDBJ databases">
        <title>Genome assembly of Pristionchus species.</title>
        <authorList>
            <person name="Yoshida K."/>
            <person name="Sommer R.J."/>
        </authorList>
    </citation>
    <scope>NUCLEOTIDE SEQUENCE [LARGE SCALE GENOMIC DNA]</scope>
    <source>
        <strain evidence="4">RS5460</strain>
    </source>
</reference>
<sequence length="1488" mass="167308">MGDRRKTGSSSRGNSGGGGPRRFHRGGGNNGYHDSAPSNDSYGSRRGEYGRQQNMPDKNAWDDHAREVDEAALIKKGLLQKREHRTSSAYEEELSDYPDEMHAYPEDRYDGHDRGYGHNEGYDGRRGTEEQPYYQEYDSMTPPRSVHSQSDDRRDDDYRSVRSTERVTWRNIEDEYADWSSAELSRELSRLQRRSDVVRDMLSRAEEREREMALEHYSTYVEEREFMQNVREGESFYERDVGLSPLGRQAVNVQQRRNDQGRGYIPAAGLDRYSNGNVREEYRGDGGRRREEERRDGGDQRGERRDGHHYGSNGNHSSTGYSETESRESFKGKKKRMRKHKGGSSMNVHSSGLESDESSSSRRRTSGYSTGASSSSLARSSIIHEHAFHNNHPEEYCNSVPSTPTESQINFDERRMQEPVQPSSSLAVPPARASSSLTSLSCPSTMAASDVLTPARITELAALAAAERDQLFAPPIVNDDMTGDRGGYRGRGGGYRGRGGGERGRGGFHGGPHPRGGGGGRGGYSGVGNVTSGLQSMNLGAEPEPLDFAPPKNGEQEGYKAAAKPAPAIREGKKKVHVISNVWQLEYEDRLVYRYDVSVGLEAIGNDGSSRIFSVNKGPKDDASVHERNELIREALKRGLEMYRILSQRGCIAVDGAAMMYANESLDAALKPHGYKIKVNVEDLPEEARKLIRNAGVKNVVIEVVASKSFNIKDLSGQTSIDRSDIDQSVKQFFEVITSEHAIASHNYSFFTGGNLYRDDPDRIKMGGGVNPKIARPIGSGQERREGMSKGFTLAEKDGRIIGALNIDVTTGTFWSEGKLLQTIVEINKWGKPANARWDARAIKRTNDLIKNMRVSYTPDDGGSSFDFIISGLTAKTWTTTNGDTKQEVRTMEQLTCKNAMGQEEPLFNKFSNANLILLHWPLIETKRARKRTDDPTKFDVQTEFFPIELLDVKAYQRVPLKKQGAEPERAMKVEDRWNCTSQALDALNLFGDTRQRRSRNTVMEAFGITLSRKPLETDGITRRMPEVVFDRNADVDDRTSFRTGQLAYQTPAHITTLIIAISDNQHTQFNHNGFARALLEAAKKKRMRIDNHMVEVVHPNKMHDRLQQIAAEKKKGDPKLKKVVFMYVEPEASKRHDELKLFERRFCVVTQHLTMENAAKMVTSRPTMENVLLKLNVKGGGHNYSVKPEKFADKLWMNGQTMIMGYDVWHPSGQTRVEKMSDRLADPSVVGFSFNGGVKLDSFIGDYHYQQATKEKVNDEVLNARIKWMLGVFEKNRGDLPPLIIVVRDGISDGQYKHGMDELEALREGAREYAASKARADKIKKPPVVDYSPKFIFIVATKRHHKRMYTEAPIGGHANMPAMSVVDDTITNPALFEFFLQSHTPLQGMAKATKYTVLKDDVGTTSDAIQSLMGALCFEHQISTNAISIPEPVYQSDEWAKRGAANMRKFKEVYGDQGQFKANFTYEDLTFRLSYWNSELEQVRVNA</sequence>
<gene>
    <name evidence="3" type="ORF">PMAYCL1PPCAC_24532</name>
</gene>
<feature type="domain" description="Piwi" evidence="2">
    <location>
        <begin position="1148"/>
        <end position="1449"/>
    </location>
</feature>
<feature type="compositionally biased region" description="Basic and acidic residues" evidence="1">
    <location>
        <begin position="99"/>
        <end position="129"/>
    </location>
</feature>
<name>A0AAN5D256_9BILA</name>
<feature type="region of interest" description="Disordered" evidence="1">
    <location>
        <begin position="476"/>
        <end position="520"/>
    </location>
</feature>
<dbReference type="SMART" id="SM00950">
    <property type="entry name" value="Piwi"/>
    <property type="match status" value="1"/>
</dbReference>
<feature type="compositionally biased region" description="Gly residues" evidence="1">
    <location>
        <begin position="14"/>
        <end position="30"/>
    </location>
</feature>
<dbReference type="Gene3D" id="2.170.260.10">
    <property type="entry name" value="paz domain"/>
    <property type="match status" value="1"/>
</dbReference>
<dbReference type="InterPro" id="IPR003165">
    <property type="entry name" value="Piwi"/>
</dbReference>
<feature type="compositionally biased region" description="Basic residues" evidence="1">
    <location>
        <begin position="332"/>
        <end position="342"/>
    </location>
</feature>
<dbReference type="Pfam" id="PF02171">
    <property type="entry name" value="Piwi"/>
    <property type="match status" value="1"/>
</dbReference>
<evidence type="ECO:0000313" key="3">
    <source>
        <dbReference type="EMBL" id="GMR54337.1"/>
    </source>
</evidence>
<protein>
    <recommendedName>
        <fullName evidence="2">Piwi domain-containing protein</fullName>
    </recommendedName>
</protein>
<feature type="compositionally biased region" description="Gly residues" evidence="1">
    <location>
        <begin position="489"/>
        <end position="498"/>
    </location>
</feature>
<evidence type="ECO:0000259" key="2">
    <source>
        <dbReference type="PROSITE" id="PS50822"/>
    </source>
</evidence>
<dbReference type="GO" id="GO:0003676">
    <property type="term" value="F:nucleic acid binding"/>
    <property type="evidence" value="ECO:0007669"/>
    <property type="project" value="InterPro"/>
</dbReference>
<proteinExistence type="predicted"/>
<dbReference type="InterPro" id="IPR036397">
    <property type="entry name" value="RNaseH_sf"/>
</dbReference>
<accession>A0AAN5D256</accession>
<evidence type="ECO:0000256" key="1">
    <source>
        <dbReference type="SAM" id="MobiDB-lite"/>
    </source>
</evidence>
<dbReference type="Gene3D" id="3.40.50.2300">
    <property type="match status" value="1"/>
</dbReference>
<organism evidence="3 4">
    <name type="scientific">Pristionchus mayeri</name>
    <dbReference type="NCBI Taxonomy" id="1317129"/>
    <lineage>
        <taxon>Eukaryota</taxon>
        <taxon>Metazoa</taxon>
        <taxon>Ecdysozoa</taxon>
        <taxon>Nematoda</taxon>
        <taxon>Chromadorea</taxon>
        <taxon>Rhabditida</taxon>
        <taxon>Rhabditina</taxon>
        <taxon>Diplogasteromorpha</taxon>
        <taxon>Diplogasteroidea</taxon>
        <taxon>Neodiplogasteridae</taxon>
        <taxon>Pristionchus</taxon>
    </lineage>
</organism>
<feature type="compositionally biased region" description="Low complexity" evidence="1">
    <location>
        <begin position="366"/>
        <end position="378"/>
    </location>
</feature>
<dbReference type="EMBL" id="BTRK01000005">
    <property type="protein sequence ID" value="GMR54337.1"/>
    <property type="molecule type" value="Genomic_DNA"/>
</dbReference>
<feature type="compositionally biased region" description="Basic and acidic residues" evidence="1">
    <location>
        <begin position="149"/>
        <end position="163"/>
    </location>
</feature>
<feature type="compositionally biased region" description="Basic and acidic residues" evidence="1">
    <location>
        <begin position="278"/>
        <end position="309"/>
    </location>
</feature>
<evidence type="ECO:0000313" key="4">
    <source>
        <dbReference type="Proteomes" id="UP001328107"/>
    </source>
</evidence>
<dbReference type="PANTHER" id="PTHR22891">
    <property type="entry name" value="EUKARYOTIC TRANSLATION INITIATION FACTOR 2C"/>
    <property type="match status" value="1"/>
</dbReference>
<feature type="region of interest" description="Disordered" evidence="1">
    <location>
        <begin position="1"/>
        <end position="163"/>
    </location>
</feature>
<dbReference type="Gene3D" id="3.30.420.10">
    <property type="entry name" value="Ribonuclease H-like superfamily/Ribonuclease H"/>
    <property type="match status" value="1"/>
</dbReference>
<dbReference type="InterPro" id="IPR012337">
    <property type="entry name" value="RNaseH-like_sf"/>
</dbReference>